<dbReference type="Proteomes" id="UP001237448">
    <property type="component" value="Unassembled WGS sequence"/>
</dbReference>
<sequence>MIIFGPLLVIVGIGFFCWLLFIVTSLLMPRYLAGGRVKQRRTQPS</sequence>
<keyword evidence="1" id="KW-1133">Transmembrane helix</keyword>
<feature type="transmembrane region" description="Helical" evidence="1">
    <location>
        <begin position="6"/>
        <end position="28"/>
    </location>
</feature>
<evidence type="ECO:0000313" key="2">
    <source>
        <dbReference type="EMBL" id="MDQ0391281.1"/>
    </source>
</evidence>
<name>A0ABU0F9S1_9HYPH</name>
<keyword evidence="1" id="KW-0472">Membrane</keyword>
<keyword evidence="3" id="KW-1185">Reference proteome</keyword>
<comment type="caution">
    <text evidence="2">The sequence shown here is derived from an EMBL/GenBank/DDBJ whole genome shotgun (WGS) entry which is preliminary data.</text>
</comment>
<dbReference type="EMBL" id="JAUSVK010000001">
    <property type="protein sequence ID" value="MDQ0391281.1"/>
    <property type="molecule type" value="Genomic_DNA"/>
</dbReference>
<gene>
    <name evidence="2" type="ORF">J3R73_001073</name>
</gene>
<evidence type="ECO:0000256" key="1">
    <source>
        <dbReference type="SAM" id="Phobius"/>
    </source>
</evidence>
<accession>A0ABU0F9S1</accession>
<reference evidence="2 3" key="1">
    <citation type="submission" date="2023-07" db="EMBL/GenBank/DDBJ databases">
        <title>Genomic Encyclopedia of Type Strains, Phase IV (KMG-IV): sequencing the most valuable type-strain genomes for metagenomic binning, comparative biology and taxonomic classification.</title>
        <authorList>
            <person name="Goeker M."/>
        </authorList>
    </citation>
    <scope>NUCLEOTIDE SEQUENCE [LARGE SCALE GENOMIC DNA]</scope>
    <source>
        <strain evidence="2 3">DSM 5896</strain>
    </source>
</reference>
<evidence type="ECO:0000313" key="3">
    <source>
        <dbReference type="Proteomes" id="UP001237448"/>
    </source>
</evidence>
<protein>
    <recommendedName>
        <fullName evidence="4">ATP synthase F0 subunit 8</fullName>
    </recommendedName>
</protein>
<keyword evidence="1" id="KW-0812">Transmembrane</keyword>
<proteinExistence type="predicted"/>
<organism evidence="2 3">
    <name type="scientific">Labrys monachus</name>
    <dbReference type="NCBI Taxonomy" id="217067"/>
    <lineage>
        <taxon>Bacteria</taxon>
        <taxon>Pseudomonadati</taxon>
        <taxon>Pseudomonadota</taxon>
        <taxon>Alphaproteobacteria</taxon>
        <taxon>Hyphomicrobiales</taxon>
        <taxon>Xanthobacteraceae</taxon>
        <taxon>Labrys</taxon>
    </lineage>
</organism>
<evidence type="ECO:0008006" key="4">
    <source>
        <dbReference type="Google" id="ProtNLM"/>
    </source>
</evidence>